<sequence length="134" mass="14881">MNDCLFCKIIKGEIPCHKVYEDNLTFAFLDIGPVSKGHTLIVPKQHADIMQAGSLDDALAIMTTTYQIAPAILKALGATGYNLGMNHGEDAGQDVFHTHLHFMPRYEGDARTFIKQKPSQEELAQVAQLIRQEL</sequence>
<evidence type="ECO:0000313" key="5">
    <source>
        <dbReference type="EMBL" id="KKR99739.1"/>
    </source>
</evidence>
<dbReference type="InterPro" id="IPR011146">
    <property type="entry name" value="HIT-like"/>
</dbReference>
<evidence type="ECO:0000256" key="1">
    <source>
        <dbReference type="PIRSR" id="PIRSR601310-1"/>
    </source>
</evidence>
<dbReference type="PANTHER" id="PTHR46648">
    <property type="entry name" value="HIT FAMILY PROTEIN 1"/>
    <property type="match status" value="1"/>
</dbReference>
<dbReference type="Proteomes" id="UP000033930">
    <property type="component" value="Unassembled WGS sequence"/>
</dbReference>
<dbReference type="PROSITE" id="PS00892">
    <property type="entry name" value="HIT_1"/>
    <property type="match status" value="1"/>
</dbReference>
<evidence type="ECO:0000256" key="2">
    <source>
        <dbReference type="PIRSR" id="PIRSR601310-3"/>
    </source>
</evidence>
<dbReference type="Pfam" id="PF01230">
    <property type="entry name" value="HIT"/>
    <property type="match status" value="1"/>
</dbReference>
<protein>
    <submittedName>
        <fullName evidence="5">Histidine triad (HIT) protein</fullName>
    </submittedName>
</protein>
<dbReference type="InterPro" id="IPR001310">
    <property type="entry name" value="Histidine_triad_HIT"/>
</dbReference>
<dbReference type="PRINTS" id="PR00332">
    <property type="entry name" value="HISTRIAD"/>
</dbReference>
<dbReference type="PANTHER" id="PTHR46648:SF1">
    <property type="entry name" value="ADENOSINE 5'-MONOPHOSPHORAMIDASE HNT1"/>
    <property type="match status" value="1"/>
</dbReference>
<dbReference type="GO" id="GO:0003824">
    <property type="term" value="F:catalytic activity"/>
    <property type="evidence" value="ECO:0007669"/>
    <property type="project" value="InterPro"/>
</dbReference>
<proteinExistence type="predicted"/>
<dbReference type="PROSITE" id="PS51084">
    <property type="entry name" value="HIT_2"/>
    <property type="match status" value="1"/>
</dbReference>
<dbReference type="AlphaFoldDB" id="A0A0G0VFL2"/>
<dbReference type="InterPro" id="IPR019808">
    <property type="entry name" value="Histidine_triad_CS"/>
</dbReference>
<reference evidence="5 6" key="1">
    <citation type="journal article" date="2015" name="Nature">
        <title>rRNA introns, odd ribosomes, and small enigmatic genomes across a large radiation of phyla.</title>
        <authorList>
            <person name="Brown C.T."/>
            <person name="Hug L.A."/>
            <person name="Thomas B.C."/>
            <person name="Sharon I."/>
            <person name="Castelle C.J."/>
            <person name="Singh A."/>
            <person name="Wilkins M.J."/>
            <person name="Williams K.H."/>
            <person name="Banfield J.F."/>
        </authorList>
    </citation>
    <scope>NUCLEOTIDE SEQUENCE [LARGE SCALE GENOMIC DNA]</scope>
</reference>
<accession>A0A0G0VFL2</accession>
<evidence type="ECO:0000259" key="4">
    <source>
        <dbReference type="PROSITE" id="PS51084"/>
    </source>
</evidence>
<dbReference type="EMBL" id="LCAW01000003">
    <property type="protein sequence ID" value="KKR99739.1"/>
    <property type="molecule type" value="Genomic_DNA"/>
</dbReference>
<comment type="caution">
    <text evidence="5">The sequence shown here is derived from an EMBL/GenBank/DDBJ whole genome shotgun (WGS) entry which is preliminary data.</text>
</comment>
<feature type="active site" description="Tele-AMP-histidine intermediate" evidence="1">
    <location>
        <position position="99"/>
    </location>
</feature>
<gene>
    <name evidence="5" type="ORF">UU50_C0003G0044</name>
</gene>
<feature type="domain" description="HIT" evidence="4">
    <location>
        <begin position="5"/>
        <end position="112"/>
    </location>
</feature>
<dbReference type="GO" id="GO:0009117">
    <property type="term" value="P:nucleotide metabolic process"/>
    <property type="evidence" value="ECO:0007669"/>
    <property type="project" value="TreeGrafter"/>
</dbReference>
<organism evidence="5 6">
    <name type="scientific">Candidatus Uhrbacteria bacterium GW2011_GWC1_41_20</name>
    <dbReference type="NCBI Taxonomy" id="1618983"/>
    <lineage>
        <taxon>Bacteria</taxon>
        <taxon>Candidatus Uhriibacteriota</taxon>
    </lineage>
</organism>
<evidence type="ECO:0000256" key="3">
    <source>
        <dbReference type="PROSITE-ProRule" id="PRU00464"/>
    </source>
</evidence>
<name>A0A0G0VFL2_9BACT</name>
<dbReference type="SUPFAM" id="SSF54197">
    <property type="entry name" value="HIT-like"/>
    <property type="match status" value="1"/>
</dbReference>
<feature type="short sequence motif" description="Histidine triad motif" evidence="2 3">
    <location>
        <begin position="97"/>
        <end position="101"/>
    </location>
</feature>
<dbReference type="Gene3D" id="3.30.428.10">
    <property type="entry name" value="HIT-like"/>
    <property type="match status" value="1"/>
</dbReference>
<dbReference type="InterPro" id="IPR036265">
    <property type="entry name" value="HIT-like_sf"/>
</dbReference>
<evidence type="ECO:0000313" key="6">
    <source>
        <dbReference type="Proteomes" id="UP000033930"/>
    </source>
</evidence>